<reference evidence="2 3" key="1">
    <citation type="journal article" date="2018" name="Cell">
        <title>The Chara Genome: Secondary Complexity and Implications for Plant Terrestrialization.</title>
        <authorList>
            <person name="Nishiyama T."/>
            <person name="Sakayama H."/>
            <person name="Vries J.D."/>
            <person name="Buschmann H."/>
            <person name="Saint-Marcoux D."/>
            <person name="Ullrich K.K."/>
            <person name="Haas F.B."/>
            <person name="Vanderstraeten L."/>
            <person name="Becker D."/>
            <person name="Lang D."/>
            <person name="Vosolsobe S."/>
            <person name="Rombauts S."/>
            <person name="Wilhelmsson P.K.I."/>
            <person name="Janitza P."/>
            <person name="Kern R."/>
            <person name="Heyl A."/>
            <person name="Rumpler F."/>
            <person name="Villalobos L.I.A.C."/>
            <person name="Clay J.M."/>
            <person name="Skokan R."/>
            <person name="Toyoda A."/>
            <person name="Suzuki Y."/>
            <person name="Kagoshima H."/>
            <person name="Schijlen E."/>
            <person name="Tajeshwar N."/>
            <person name="Catarino B."/>
            <person name="Hetherington A.J."/>
            <person name="Saltykova A."/>
            <person name="Bonnot C."/>
            <person name="Breuninger H."/>
            <person name="Symeonidi A."/>
            <person name="Radhakrishnan G.V."/>
            <person name="Van Nieuwerburgh F."/>
            <person name="Deforce D."/>
            <person name="Chang C."/>
            <person name="Karol K.G."/>
            <person name="Hedrich R."/>
            <person name="Ulvskov P."/>
            <person name="Glockner G."/>
            <person name="Delwiche C.F."/>
            <person name="Petrasek J."/>
            <person name="Van de Peer Y."/>
            <person name="Friml J."/>
            <person name="Beilby M."/>
            <person name="Dolan L."/>
            <person name="Kohara Y."/>
            <person name="Sugano S."/>
            <person name="Fujiyama A."/>
            <person name="Delaux P.-M."/>
            <person name="Quint M."/>
            <person name="TheiBen G."/>
            <person name="Hagemann M."/>
            <person name="Harholt J."/>
            <person name="Dunand C."/>
            <person name="Zachgo S."/>
            <person name="Langdale J."/>
            <person name="Maumus F."/>
            <person name="Straeten D.V.D."/>
            <person name="Gould S.B."/>
            <person name="Rensing S.A."/>
        </authorList>
    </citation>
    <scope>NUCLEOTIDE SEQUENCE [LARGE SCALE GENOMIC DNA]</scope>
    <source>
        <strain evidence="2 3">S276</strain>
    </source>
</reference>
<dbReference type="AlphaFoldDB" id="A0A388KGG5"/>
<feature type="compositionally biased region" description="Basic and acidic residues" evidence="1">
    <location>
        <begin position="155"/>
        <end position="167"/>
    </location>
</feature>
<dbReference type="EMBL" id="BFEA01000110">
    <property type="protein sequence ID" value="GBG69142.1"/>
    <property type="molecule type" value="Genomic_DNA"/>
</dbReference>
<evidence type="ECO:0000313" key="2">
    <source>
        <dbReference type="EMBL" id="GBG69142.1"/>
    </source>
</evidence>
<evidence type="ECO:0000313" key="3">
    <source>
        <dbReference type="Proteomes" id="UP000265515"/>
    </source>
</evidence>
<feature type="region of interest" description="Disordered" evidence="1">
    <location>
        <begin position="404"/>
        <end position="426"/>
    </location>
</feature>
<protein>
    <submittedName>
        <fullName evidence="2">Uncharacterized protein</fullName>
    </submittedName>
</protein>
<sequence>MAMEAPTFAQAGPLSAACSPDASRVRGGTGLFDTWHLSCSDKGSGLCNALAACPPLFAQRNERLLVPFLEGDGGGGGSWGMEAILRHNVMRHRPLIHLDDPIWAKADVPKLLARCAVATIKAEVQYHQTHHQDENQDQVHNQDTAHQDENQDQVRNQDQDHHLESLHRTSSAGATVPQGRFHSHGTSGGGDSVVVNVNPNGRSLVEEINHVCNLLRPSKSSFEVLQECGIFSLFPAMVSIMLSGRFGSFLSSSLPAFLSRSGSGGGSGSGGSSFGSGCLGEFRNYHSHPQPQPGLEYLSHVSQINQILTLGGQLEEDVQRQHNHKYIAHQLALLYQCLNQVRGETKVFKRRIETRFEEIKHQTEQQPAPILSDSCKRWLRQLITDLREVIARFPPSIRGKLSAVQQALETPTESDAGSRAGTTTSH</sequence>
<dbReference type="OrthoDB" id="533331at2759"/>
<proteinExistence type="predicted"/>
<feature type="region of interest" description="Disordered" evidence="1">
    <location>
        <begin position="127"/>
        <end position="195"/>
    </location>
</feature>
<evidence type="ECO:0000256" key="1">
    <source>
        <dbReference type="SAM" id="MobiDB-lite"/>
    </source>
</evidence>
<dbReference type="Gramene" id="GBG69142">
    <property type="protein sequence ID" value="GBG69142"/>
    <property type="gene ID" value="CBR_g3841"/>
</dbReference>
<organism evidence="2 3">
    <name type="scientific">Chara braunii</name>
    <name type="common">Braun's stonewort</name>
    <dbReference type="NCBI Taxonomy" id="69332"/>
    <lineage>
        <taxon>Eukaryota</taxon>
        <taxon>Viridiplantae</taxon>
        <taxon>Streptophyta</taxon>
        <taxon>Charophyceae</taxon>
        <taxon>Charales</taxon>
        <taxon>Characeae</taxon>
        <taxon>Chara</taxon>
    </lineage>
</organism>
<accession>A0A388KGG5</accession>
<comment type="caution">
    <text evidence="2">The sequence shown here is derived from an EMBL/GenBank/DDBJ whole genome shotgun (WGS) entry which is preliminary data.</text>
</comment>
<gene>
    <name evidence="2" type="ORF">CBR_g3841</name>
</gene>
<dbReference type="Proteomes" id="UP000265515">
    <property type="component" value="Unassembled WGS sequence"/>
</dbReference>
<name>A0A388KGG5_CHABU</name>
<keyword evidence="3" id="KW-1185">Reference proteome</keyword>